<evidence type="ECO:0000313" key="2">
    <source>
        <dbReference type="EMBL" id="OWK28057.1"/>
    </source>
</evidence>
<protein>
    <recommendedName>
        <fullName evidence="4">YARHG domain-containing protein</fullName>
    </recommendedName>
</protein>
<dbReference type="Proteomes" id="UP000197290">
    <property type="component" value="Unassembled WGS sequence"/>
</dbReference>
<gene>
    <name evidence="2" type="ORF">SPDO_28900</name>
</gene>
<evidence type="ECO:0000313" key="3">
    <source>
        <dbReference type="Proteomes" id="UP000197290"/>
    </source>
</evidence>
<sequence length="78" mass="8397">MLTTSLLIALLQVSAAPQTAQPAVAAKANDLDKVICRKIPRTGSIAQKDKICMTGREWRQQADTARGVATTMQDASNR</sequence>
<evidence type="ECO:0000256" key="1">
    <source>
        <dbReference type="SAM" id="SignalP"/>
    </source>
</evidence>
<keyword evidence="3" id="KW-1185">Reference proteome</keyword>
<accession>A0A245ZE99</accession>
<dbReference type="AlphaFoldDB" id="A0A245ZE99"/>
<dbReference type="EMBL" id="NBBI01000007">
    <property type="protein sequence ID" value="OWK28057.1"/>
    <property type="molecule type" value="Genomic_DNA"/>
</dbReference>
<feature type="chain" id="PRO_5012060336" description="YARHG domain-containing protein" evidence="1">
    <location>
        <begin position="21"/>
        <end position="78"/>
    </location>
</feature>
<reference evidence="2 3" key="1">
    <citation type="submission" date="2017-03" db="EMBL/GenBank/DDBJ databases">
        <title>Genome sequence of Sphingomonas dokdonensis DSM 21029.</title>
        <authorList>
            <person name="Poehlein A."/>
            <person name="Wuebbeler J.H."/>
            <person name="Steinbuechel A."/>
            <person name="Daniel R."/>
        </authorList>
    </citation>
    <scope>NUCLEOTIDE SEQUENCE [LARGE SCALE GENOMIC DNA]</scope>
    <source>
        <strain evidence="2 3">DSM 21029</strain>
    </source>
</reference>
<proteinExistence type="predicted"/>
<feature type="signal peptide" evidence="1">
    <location>
        <begin position="1"/>
        <end position="20"/>
    </location>
</feature>
<keyword evidence="1" id="KW-0732">Signal</keyword>
<organism evidence="2 3">
    <name type="scientific">Sphingomonas dokdonensis</name>
    <dbReference type="NCBI Taxonomy" id="344880"/>
    <lineage>
        <taxon>Bacteria</taxon>
        <taxon>Pseudomonadati</taxon>
        <taxon>Pseudomonadota</taxon>
        <taxon>Alphaproteobacteria</taxon>
        <taxon>Sphingomonadales</taxon>
        <taxon>Sphingomonadaceae</taxon>
        <taxon>Sphingomonas</taxon>
    </lineage>
</organism>
<comment type="caution">
    <text evidence="2">The sequence shown here is derived from an EMBL/GenBank/DDBJ whole genome shotgun (WGS) entry which is preliminary data.</text>
</comment>
<name>A0A245ZE99_9SPHN</name>
<evidence type="ECO:0008006" key="4">
    <source>
        <dbReference type="Google" id="ProtNLM"/>
    </source>
</evidence>